<evidence type="ECO:0000259" key="7">
    <source>
        <dbReference type="Pfam" id="PF01794"/>
    </source>
</evidence>
<keyword evidence="3 6" id="KW-1133">Transmembrane helix</keyword>
<feature type="transmembrane region" description="Helical" evidence="6">
    <location>
        <begin position="147"/>
        <end position="167"/>
    </location>
</feature>
<gene>
    <name evidence="8" type="ORF">LR394_01075</name>
</gene>
<evidence type="ECO:0000256" key="4">
    <source>
        <dbReference type="ARBA" id="ARBA00023136"/>
    </source>
</evidence>
<sequence length="193" mass="20571">MSTDALWYLARGSGVVSLILFTVVVALGIGTRSGRGFAGMNRLAVASVHRAASLLALVFLVIHVSTLLFDPYAQLGLVDVVVPFGSGHRPFWVGLGTLALDLALAVAITSLLRERIGLRAWRAVHWLAYAMWPIALAHGIGSGSDRSTGWMLAIDALCVLTVLAVAVSTHPAFRDTETPSTTPQLVTTRGEQR</sequence>
<dbReference type="Proteomes" id="UP001138997">
    <property type="component" value="Unassembled WGS sequence"/>
</dbReference>
<protein>
    <submittedName>
        <fullName evidence="8">Ferric reductase-like transmembrane domain-containing protein</fullName>
    </submittedName>
</protein>
<dbReference type="RefSeq" id="WP_231438399.1">
    <property type="nucleotide sequence ID" value="NZ_JAJOMB010000001.1"/>
</dbReference>
<keyword evidence="2 6" id="KW-0812">Transmembrane</keyword>
<feature type="transmembrane region" description="Helical" evidence="6">
    <location>
        <begin position="89"/>
        <end position="112"/>
    </location>
</feature>
<dbReference type="EMBL" id="JAJOMB010000001">
    <property type="protein sequence ID" value="MCD5309474.1"/>
    <property type="molecule type" value="Genomic_DNA"/>
</dbReference>
<feature type="transmembrane region" description="Helical" evidence="6">
    <location>
        <begin position="124"/>
        <end position="141"/>
    </location>
</feature>
<dbReference type="Pfam" id="PF01794">
    <property type="entry name" value="Ferric_reduct"/>
    <property type="match status" value="1"/>
</dbReference>
<reference evidence="8" key="1">
    <citation type="submission" date="2021-11" db="EMBL/GenBank/DDBJ databases">
        <title>Streptomyces corallinus and Kineosporia corallina sp. nov., two new coral-derived marine actinobacteria.</title>
        <authorList>
            <person name="Buangrab K."/>
            <person name="Sutthacheep M."/>
            <person name="Yeemin T."/>
            <person name="Harunari E."/>
            <person name="Igarashi Y."/>
            <person name="Sripreechasak P."/>
            <person name="Kanchanasin P."/>
            <person name="Tanasupawat S."/>
            <person name="Phongsopitanun W."/>
        </authorList>
    </citation>
    <scope>NUCLEOTIDE SEQUENCE</scope>
    <source>
        <strain evidence="8">JCM 31032</strain>
    </source>
</reference>
<dbReference type="InterPro" id="IPR013130">
    <property type="entry name" value="Fe3_Rdtase_TM_dom"/>
</dbReference>
<dbReference type="GO" id="GO:0016020">
    <property type="term" value="C:membrane"/>
    <property type="evidence" value="ECO:0007669"/>
    <property type="project" value="UniProtKB-SubCell"/>
</dbReference>
<dbReference type="AlphaFoldDB" id="A0A9X1SRC6"/>
<evidence type="ECO:0000256" key="6">
    <source>
        <dbReference type="SAM" id="Phobius"/>
    </source>
</evidence>
<feature type="domain" description="Ferric oxidoreductase" evidence="7">
    <location>
        <begin position="13"/>
        <end position="135"/>
    </location>
</feature>
<evidence type="ECO:0000313" key="8">
    <source>
        <dbReference type="EMBL" id="MCD5309474.1"/>
    </source>
</evidence>
<feature type="region of interest" description="Disordered" evidence="5">
    <location>
        <begin position="174"/>
        <end position="193"/>
    </location>
</feature>
<evidence type="ECO:0000256" key="3">
    <source>
        <dbReference type="ARBA" id="ARBA00022989"/>
    </source>
</evidence>
<feature type="transmembrane region" description="Helical" evidence="6">
    <location>
        <begin position="6"/>
        <end position="30"/>
    </location>
</feature>
<evidence type="ECO:0000256" key="1">
    <source>
        <dbReference type="ARBA" id="ARBA00004141"/>
    </source>
</evidence>
<name>A0A9X1SRC6_9ACTN</name>
<keyword evidence="9" id="KW-1185">Reference proteome</keyword>
<feature type="transmembrane region" description="Helical" evidence="6">
    <location>
        <begin position="51"/>
        <end position="69"/>
    </location>
</feature>
<evidence type="ECO:0000256" key="5">
    <source>
        <dbReference type="SAM" id="MobiDB-lite"/>
    </source>
</evidence>
<accession>A0A9X1SRC6</accession>
<organism evidence="8 9">
    <name type="scientific">Kineosporia babensis</name>
    <dbReference type="NCBI Taxonomy" id="499548"/>
    <lineage>
        <taxon>Bacteria</taxon>
        <taxon>Bacillati</taxon>
        <taxon>Actinomycetota</taxon>
        <taxon>Actinomycetes</taxon>
        <taxon>Kineosporiales</taxon>
        <taxon>Kineosporiaceae</taxon>
        <taxon>Kineosporia</taxon>
    </lineage>
</organism>
<comment type="subcellular location">
    <subcellularLocation>
        <location evidence="1">Membrane</location>
        <topology evidence="1">Multi-pass membrane protein</topology>
    </subcellularLocation>
</comment>
<proteinExistence type="predicted"/>
<feature type="compositionally biased region" description="Polar residues" evidence="5">
    <location>
        <begin position="178"/>
        <end position="193"/>
    </location>
</feature>
<keyword evidence="4 6" id="KW-0472">Membrane</keyword>
<evidence type="ECO:0000256" key="2">
    <source>
        <dbReference type="ARBA" id="ARBA00022692"/>
    </source>
</evidence>
<comment type="caution">
    <text evidence="8">The sequence shown here is derived from an EMBL/GenBank/DDBJ whole genome shotgun (WGS) entry which is preliminary data.</text>
</comment>
<evidence type="ECO:0000313" key="9">
    <source>
        <dbReference type="Proteomes" id="UP001138997"/>
    </source>
</evidence>